<dbReference type="EMBL" id="BGZP01000002">
    <property type="protein sequence ID" value="GBR77458.1"/>
    <property type="molecule type" value="Genomic_DNA"/>
</dbReference>
<evidence type="ECO:0000256" key="2">
    <source>
        <dbReference type="ARBA" id="ARBA00004950"/>
    </source>
</evidence>
<keyword evidence="16" id="KW-1185">Reference proteome</keyword>
<evidence type="ECO:0000256" key="12">
    <source>
        <dbReference type="RuleBase" id="RU362049"/>
    </source>
</evidence>
<dbReference type="SUPFAM" id="SSF56425">
    <property type="entry name" value="Succinate dehydrogenase/fumarate reductase flavoprotein, catalytic domain"/>
    <property type="match status" value="1"/>
</dbReference>
<dbReference type="Gene3D" id="3.90.700.10">
    <property type="entry name" value="Succinate dehydrogenase/fumarate reductase flavoprotein, catalytic domain"/>
    <property type="match status" value="1"/>
</dbReference>
<accession>A0A388TJH9</accession>
<protein>
    <recommendedName>
        <fullName evidence="5 11">L-aspartate oxidase</fullName>
        <ecNumber evidence="4 11">1.4.3.16</ecNumber>
    </recommendedName>
</protein>
<dbReference type="InterPro" id="IPR037099">
    <property type="entry name" value="Fum_R/Succ_DH_flav-like_C_sf"/>
</dbReference>
<comment type="cofactor">
    <cofactor evidence="1 12">
        <name>FAD</name>
        <dbReference type="ChEBI" id="CHEBI:57692"/>
    </cofactor>
</comment>
<keyword evidence="7 12" id="KW-0662">Pyridine nucleotide biosynthesis</keyword>
<dbReference type="InterPro" id="IPR036188">
    <property type="entry name" value="FAD/NAD-bd_sf"/>
</dbReference>
<feature type="domain" description="Fumarate reductase/succinate dehydrogenase flavoprotein-like C-terminal" evidence="14">
    <location>
        <begin position="462"/>
        <end position="494"/>
    </location>
</feature>
<dbReference type="UniPathway" id="UPA00253">
    <property type="reaction ID" value="UER00326"/>
</dbReference>
<name>A0A388TJH9_9BACT</name>
<evidence type="ECO:0000256" key="5">
    <source>
        <dbReference type="ARBA" id="ARBA00021901"/>
    </source>
</evidence>
<dbReference type="PANTHER" id="PTHR42716">
    <property type="entry name" value="L-ASPARTATE OXIDASE"/>
    <property type="match status" value="1"/>
</dbReference>
<dbReference type="PANTHER" id="PTHR42716:SF2">
    <property type="entry name" value="L-ASPARTATE OXIDASE, CHLOROPLASTIC"/>
    <property type="match status" value="1"/>
</dbReference>
<dbReference type="GO" id="GO:0008734">
    <property type="term" value="F:L-aspartate oxidase activity"/>
    <property type="evidence" value="ECO:0007669"/>
    <property type="project" value="UniProtKB-UniRule"/>
</dbReference>
<evidence type="ECO:0000256" key="9">
    <source>
        <dbReference type="ARBA" id="ARBA00023002"/>
    </source>
</evidence>
<gene>
    <name evidence="15" type="primary">nadB</name>
    <name evidence="15" type="ORF">RDn1_117</name>
</gene>
<keyword evidence="6 12" id="KW-0285">Flavoprotein</keyword>
<dbReference type="InterPro" id="IPR005288">
    <property type="entry name" value="NadB"/>
</dbReference>
<proteinExistence type="inferred from homology"/>
<organism evidence="15 16">
    <name type="scientific">Candidatus Termititenax dinenymphae</name>
    <dbReference type="NCBI Taxonomy" id="2218523"/>
    <lineage>
        <taxon>Bacteria</taxon>
        <taxon>Bacillati</taxon>
        <taxon>Candidatus Margulisiibacteriota</taxon>
        <taxon>Candidatus Termititenacia</taxon>
        <taxon>Candidatus Termititenacales</taxon>
        <taxon>Candidatus Termititenacaceae</taxon>
        <taxon>Candidatus Termititenax</taxon>
    </lineage>
</organism>
<evidence type="ECO:0000256" key="7">
    <source>
        <dbReference type="ARBA" id="ARBA00022642"/>
    </source>
</evidence>
<evidence type="ECO:0000256" key="8">
    <source>
        <dbReference type="ARBA" id="ARBA00022827"/>
    </source>
</evidence>
<dbReference type="Proteomes" id="UP000282196">
    <property type="component" value="Unassembled WGS sequence"/>
</dbReference>
<comment type="function">
    <text evidence="12">Catalyzes the oxidation of L-aspartate to iminoaspartate.</text>
</comment>
<comment type="subcellular location">
    <subcellularLocation>
        <location evidence="12">Cytoplasm</location>
    </subcellularLocation>
</comment>
<dbReference type="Pfam" id="PF00890">
    <property type="entry name" value="FAD_binding_2"/>
    <property type="match status" value="1"/>
</dbReference>
<sequence>MGNITEIYQTDTLIIGAGIAGLSAAIEAVKGGKVILVHKGQPNISSTQLAQGGIAVVMDKADKPEFHYRDTLYAGAGLCDRRSVKVLVAEGIPRVKELLEMGVFFDRDDSGLILGQEAAHSHRRILHAGDATGAEVERGMAQYLQKNSQNNLTIHSDTQCLQLLAEQKRCIGGIFLSGGRQFVVLAKNTILAAGGYVQIFKYNTNFSGMTGDGIALAYQIGAKIRDMEFVQFHPTSLYVNEPQESQFLISEAVRGEGAVLRNVLRRRFMPDYHPYAELAPRDIVSRAIVAEMQKTNSDHVLLDFTTAAVDLHARFPSIYRKCQDLRINIAKDLVPVVPAAHYSMGGIATDIFGRTSIPGLLACGECASTGVHGANRLASNSLLEGLVFGRRAARTTLQYLRRGAMHCASTDIPSIQINPSINNRAAIQEIMWQNAGIIRNRAGLTVARQKLQEMPSGSPEENNLLLCAKLCVSGALRRRESRGSHYRTDYPRRKWFGRNAVNYI</sequence>
<comment type="catalytic activity">
    <reaction evidence="10">
        <text>L-aspartate + O2 = iminosuccinate + H2O2</text>
        <dbReference type="Rhea" id="RHEA:25876"/>
        <dbReference type="ChEBI" id="CHEBI:15379"/>
        <dbReference type="ChEBI" id="CHEBI:16240"/>
        <dbReference type="ChEBI" id="CHEBI:29991"/>
        <dbReference type="ChEBI" id="CHEBI:77875"/>
        <dbReference type="EC" id="1.4.3.16"/>
    </reaction>
    <physiologicalReaction direction="left-to-right" evidence="10">
        <dbReference type="Rhea" id="RHEA:25877"/>
    </physiologicalReaction>
</comment>
<dbReference type="Pfam" id="PF02910">
    <property type="entry name" value="Succ_DH_flav_C"/>
    <property type="match status" value="1"/>
</dbReference>
<dbReference type="Gene3D" id="1.20.58.100">
    <property type="entry name" value="Fumarate reductase/succinate dehydrogenase flavoprotein-like, C-terminal domain"/>
    <property type="match status" value="1"/>
</dbReference>
<evidence type="ECO:0000259" key="13">
    <source>
        <dbReference type="Pfam" id="PF00890"/>
    </source>
</evidence>
<keyword evidence="9 12" id="KW-0560">Oxidoreductase</keyword>
<evidence type="ECO:0000256" key="11">
    <source>
        <dbReference type="NCBIfam" id="TIGR00551"/>
    </source>
</evidence>
<comment type="similarity">
    <text evidence="3 12">Belongs to the FAD-dependent oxidoreductase 2 family. NadB subfamily.</text>
</comment>
<evidence type="ECO:0000256" key="4">
    <source>
        <dbReference type="ARBA" id="ARBA00012173"/>
    </source>
</evidence>
<evidence type="ECO:0000256" key="1">
    <source>
        <dbReference type="ARBA" id="ARBA00001974"/>
    </source>
</evidence>
<dbReference type="AlphaFoldDB" id="A0A388TJH9"/>
<evidence type="ECO:0000256" key="10">
    <source>
        <dbReference type="ARBA" id="ARBA00048305"/>
    </source>
</evidence>
<dbReference type="NCBIfam" id="TIGR00551">
    <property type="entry name" value="nadB"/>
    <property type="match status" value="1"/>
</dbReference>
<evidence type="ECO:0000313" key="15">
    <source>
        <dbReference type="EMBL" id="GBR77458.1"/>
    </source>
</evidence>
<dbReference type="SUPFAM" id="SSF46977">
    <property type="entry name" value="Succinate dehydrogenase/fumarate reductase flavoprotein C-terminal domain"/>
    <property type="match status" value="1"/>
</dbReference>
<comment type="pathway">
    <text evidence="2 12">Cofactor biosynthesis; NAD(+) biosynthesis; iminoaspartate from L-aspartate (oxidase route): step 1/1.</text>
</comment>
<dbReference type="InterPro" id="IPR027477">
    <property type="entry name" value="Succ_DH/fumarate_Rdtase_cat_sf"/>
</dbReference>
<dbReference type="GO" id="GO:0034628">
    <property type="term" value="P:'de novo' NAD+ biosynthetic process from L-aspartate"/>
    <property type="evidence" value="ECO:0007669"/>
    <property type="project" value="TreeGrafter"/>
</dbReference>
<evidence type="ECO:0000256" key="3">
    <source>
        <dbReference type="ARBA" id="ARBA00008562"/>
    </source>
</evidence>
<evidence type="ECO:0000256" key="6">
    <source>
        <dbReference type="ARBA" id="ARBA00022630"/>
    </source>
</evidence>
<comment type="caution">
    <text evidence="15">The sequence shown here is derived from an EMBL/GenBank/DDBJ whole genome shotgun (WGS) entry which is preliminary data.</text>
</comment>
<evidence type="ECO:0000259" key="14">
    <source>
        <dbReference type="Pfam" id="PF02910"/>
    </source>
</evidence>
<dbReference type="EC" id="1.4.3.16" evidence="4 11"/>
<dbReference type="Gene3D" id="3.50.50.60">
    <property type="entry name" value="FAD/NAD(P)-binding domain"/>
    <property type="match status" value="1"/>
</dbReference>
<evidence type="ECO:0000313" key="16">
    <source>
        <dbReference type="Proteomes" id="UP000282196"/>
    </source>
</evidence>
<dbReference type="SUPFAM" id="SSF51905">
    <property type="entry name" value="FAD/NAD(P)-binding domain"/>
    <property type="match status" value="1"/>
</dbReference>
<keyword evidence="8 12" id="KW-0274">FAD</keyword>
<dbReference type="PRINTS" id="PR00368">
    <property type="entry name" value="FADPNR"/>
</dbReference>
<dbReference type="FunFam" id="3.90.700.10:FF:000002">
    <property type="entry name" value="L-aspartate oxidase"/>
    <property type="match status" value="1"/>
</dbReference>
<feature type="domain" description="FAD-dependent oxidoreductase 2 FAD-binding" evidence="13">
    <location>
        <begin position="11"/>
        <end position="382"/>
    </location>
</feature>
<dbReference type="InterPro" id="IPR015939">
    <property type="entry name" value="Fum_Rdtase/Succ_DH_flav-like_C"/>
</dbReference>
<dbReference type="InterPro" id="IPR003953">
    <property type="entry name" value="FAD-dep_OxRdtase_2_FAD-bd"/>
</dbReference>
<dbReference type="GO" id="GO:0033765">
    <property type="term" value="F:steroid dehydrogenase activity, acting on the CH-CH group of donors"/>
    <property type="evidence" value="ECO:0007669"/>
    <property type="project" value="UniProtKB-ARBA"/>
</dbReference>
<reference evidence="15 16" key="1">
    <citation type="journal article" date="2019" name="ISME J.">
        <title>Genome analyses of uncultured TG2/ZB3 bacteria in 'Margulisbacteria' specifically attached to ectosymbiotic spirochetes of protists in the termite gut.</title>
        <authorList>
            <person name="Utami Y.D."/>
            <person name="Kuwahara H."/>
            <person name="Igai K."/>
            <person name="Murakami T."/>
            <person name="Sugaya K."/>
            <person name="Morikawa T."/>
            <person name="Nagura Y."/>
            <person name="Yuki M."/>
            <person name="Deevong P."/>
            <person name="Inoue T."/>
            <person name="Kihara K."/>
            <person name="Lo N."/>
            <person name="Yamada A."/>
            <person name="Ohkuma M."/>
            <person name="Hongoh Y."/>
        </authorList>
    </citation>
    <scope>NUCLEOTIDE SEQUENCE [LARGE SCALE GENOMIC DNA]</scope>
    <source>
        <strain evidence="15">RsDinE6-01</strain>
    </source>
</reference>
<dbReference type="GO" id="GO:0005737">
    <property type="term" value="C:cytoplasm"/>
    <property type="evidence" value="ECO:0007669"/>
    <property type="project" value="UniProtKB-SubCell"/>
</dbReference>